<dbReference type="AlphaFoldDB" id="D7WC90"/>
<dbReference type="eggNOG" id="COG0658">
    <property type="taxonomic scope" value="Bacteria"/>
</dbReference>
<evidence type="ECO:0000256" key="5">
    <source>
        <dbReference type="ARBA" id="ARBA00023136"/>
    </source>
</evidence>
<feature type="transmembrane region" description="Helical" evidence="6">
    <location>
        <begin position="12"/>
        <end position="42"/>
    </location>
</feature>
<keyword evidence="9" id="KW-1185">Reference proteome</keyword>
<evidence type="ECO:0000313" key="8">
    <source>
        <dbReference type="EMBL" id="EFK54719.1"/>
    </source>
</evidence>
<organism evidence="8 9">
    <name type="scientific">Corynebacterium genitalium ATCC 33030</name>
    <dbReference type="NCBI Taxonomy" id="585529"/>
    <lineage>
        <taxon>Bacteria</taxon>
        <taxon>Bacillati</taxon>
        <taxon>Actinomycetota</taxon>
        <taxon>Actinomycetes</taxon>
        <taxon>Mycobacteriales</taxon>
        <taxon>Corynebacteriaceae</taxon>
        <taxon>Corynebacterium</taxon>
    </lineage>
</organism>
<feature type="transmembrane region" description="Helical" evidence="6">
    <location>
        <begin position="304"/>
        <end position="324"/>
    </location>
</feature>
<reference evidence="8" key="1">
    <citation type="submission" date="2010-06" db="EMBL/GenBank/DDBJ databases">
        <authorList>
            <person name="Muzny D."/>
            <person name="Qin X."/>
            <person name="Buhay C."/>
            <person name="Dugan-Rocha S."/>
            <person name="Ding Y."/>
            <person name="Chen G."/>
            <person name="Hawes A."/>
            <person name="Holder M."/>
            <person name="Jhangiani S."/>
            <person name="Johnson A."/>
            <person name="Khan Z."/>
            <person name="Li Z."/>
            <person name="Liu W."/>
            <person name="Liu X."/>
            <person name="Perez L."/>
            <person name="Shen H."/>
            <person name="Wang Q."/>
            <person name="Watt J."/>
            <person name="Xi L."/>
            <person name="Xin Y."/>
            <person name="Zhou J."/>
            <person name="Deng J."/>
            <person name="Jiang H."/>
            <person name="Liu Y."/>
            <person name="Qu J."/>
            <person name="Song X.-Z."/>
            <person name="Zhang L."/>
            <person name="Villasana D."/>
            <person name="Johnson A."/>
            <person name="Liu J."/>
            <person name="Liyanage D."/>
            <person name="Lorensuhewa L."/>
            <person name="Robinson T."/>
            <person name="Song A."/>
            <person name="Song B.-B."/>
            <person name="Dinh H."/>
            <person name="Thornton R."/>
            <person name="Coyle M."/>
            <person name="Francisco L."/>
            <person name="Jackson L."/>
            <person name="Javaid M."/>
            <person name="Korchina V."/>
            <person name="Kovar C."/>
            <person name="Mata R."/>
            <person name="Mathew T."/>
            <person name="Ngo R."/>
            <person name="Nguyen L."/>
            <person name="Nguyen N."/>
            <person name="Okwuonu G."/>
            <person name="Ongeri F."/>
            <person name="Pham C."/>
            <person name="Simmons D."/>
            <person name="Wilczek-Boney K."/>
            <person name="Hale W."/>
            <person name="Jakkamsetti A."/>
            <person name="Pham P."/>
            <person name="Ruth R."/>
            <person name="San Lucas F."/>
            <person name="Warren J."/>
            <person name="Zhang J."/>
            <person name="Zhao Z."/>
            <person name="Zhou C."/>
            <person name="Zhu D."/>
            <person name="Lee S."/>
            <person name="Bess C."/>
            <person name="Blankenburg K."/>
            <person name="Forbes L."/>
            <person name="Fu Q."/>
            <person name="Gubbala S."/>
            <person name="Hirani K."/>
            <person name="Jayaseelan J.C."/>
            <person name="Lara F."/>
            <person name="Munidasa M."/>
            <person name="Palculict T."/>
            <person name="Patil S."/>
            <person name="Pu L.-L."/>
            <person name="Saada N."/>
            <person name="Tang L."/>
            <person name="Weissenberger G."/>
            <person name="Zhu Y."/>
            <person name="Hemphill L."/>
            <person name="Shang Y."/>
            <person name="Youmans B."/>
            <person name="Ayvaz T."/>
            <person name="Ross M."/>
            <person name="Santibanez J."/>
            <person name="Aqrawi P."/>
            <person name="Gross S."/>
            <person name="Joshi V."/>
            <person name="Fowler G."/>
            <person name="Nazareth L."/>
            <person name="Reid J."/>
            <person name="Worley K."/>
            <person name="Petrosino J."/>
            <person name="Highlander S."/>
            <person name="Gibbs R."/>
        </authorList>
    </citation>
    <scope>NUCLEOTIDE SEQUENCE [LARGE SCALE GENOMIC DNA]</scope>
    <source>
        <strain evidence="8">ATCC 33030</strain>
    </source>
</reference>
<feature type="domain" description="ComEC/Rec2-related protein" evidence="7">
    <location>
        <begin position="186"/>
        <end position="448"/>
    </location>
</feature>
<feature type="transmembrane region" description="Helical" evidence="6">
    <location>
        <begin position="48"/>
        <end position="68"/>
    </location>
</feature>
<feature type="transmembrane region" description="Helical" evidence="6">
    <location>
        <begin position="234"/>
        <end position="253"/>
    </location>
</feature>
<evidence type="ECO:0000256" key="4">
    <source>
        <dbReference type="ARBA" id="ARBA00022989"/>
    </source>
</evidence>
<dbReference type="EMBL" id="ACLJ02000002">
    <property type="protein sequence ID" value="EFK54719.1"/>
    <property type="molecule type" value="Genomic_DNA"/>
</dbReference>
<protein>
    <submittedName>
        <fullName evidence="8">ComEC/Rec2-like protein</fullName>
    </submittedName>
</protein>
<dbReference type="Pfam" id="PF03772">
    <property type="entry name" value="Competence"/>
    <property type="match status" value="1"/>
</dbReference>
<keyword evidence="3 6" id="KW-0812">Transmembrane</keyword>
<gene>
    <name evidence="8" type="ORF">HMPREF0291_11099</name>
</gene>
<keyword evidence="2" id="KW-1003">Cell membrane</keyword>
<dbReference type="RefSeq" id="WP_005289221.1">
    <property type="nucleotide sequence ID" value="NZ_CM000961.1"/>
</dbReference>
<proteinExistence type="predicted"/>
<dbReference type="NCBIfam" id="TIGR00360">
    <property type="entry name" value="ComEC_N-term"/>
    <property type="match status" value="1"/>
</dbReference>
<accession>D7WC90</accession>
<dbReference type="GO" id="GO:0005886">
    <property type="term" value="C:plasma membrane"/>
    <property type="evidence" value="ECO:0007669"/>
    <property type="project" value="UniProtKB-SubCell"/>
</dbReference>
<name>D7WC90_9CORY</name>
<feature type="transmembrane region" description="Helical" evidence="6">
    <location>
        <begin position="427"/>
        <end position="446"/>
    </location>
</feature>
<dbReference type="PANTHER" id="PTHR30619:SF7">
    <property type="entry name" value="BETA-LACTAMASE DOMAIN PROTEIN"/>
    <property type="match status" value="1"/>
</dbReference>
<feature type="transmembrane region" description="Helical" evidence="6">
    <location>
        <begin position="396"/>
        <end position="415"/>
    </location>
</feature>
<dbReference type="OrthoDB" id="7177610at2"/>
<evidence type="ECO:0000256" key="1">
    <source>
        <dbReference type="ARBA" id="ARBA00004651"/>
    </source>
</evidence>
<dbReference type="InterPro" id="IPR004477">
    <property type="entry name" value="ComEC_N"/>
</dbReference>
<dbReference type="HOGENOM" id="CLU_010363_8_3_11"/>
<dbReference type="InterPro" id="IPR052159">
    <property type="entry name" value="Competence_DNA_uptake"/>
</dbReference>
<feature type="transmembrane region" description="Helical" evidence="6">
    <location>
        <begin position="336"/>
        <end position="358"/>
    </location>
</feature>
<evidence type="ECO:0000256" key="3">
    <source>
        <dbReference type="ARBA" id="ARBA00022692"/>
    </source>
</evidence>
<comment type="caution">
    <text evidence="8">The sequence shown here is derived from an EMBL/GenBank/DDBJ whole genome shotgun (WGS) entry which is preliminary data.</text>
</comment>
<dbReference type="Proteomes" id="UP000004208">
    <property type="component" value="Unassembled WGS sequence"/>
</dbReference>
<evidence type="ECO:0000313" key="9">
    <source>
        <dbReference type="Proteomes" id="UP000004208"/>
    </source>
</evidence>
<dbReference type="STRING" id="585529.HMPREF0291_11099"/>
<evidence type="ECO:0000256" key="2">
    <source>
        <dbReference type="ARBA" id="ARBA00022475"/>
    </source>
</evidence>
<evidence type="ECO:0000256" key="6">
    <source>
        <dbReference type="SAM" id="Phobius"/>
    </source>
</evidence>
<evidence type="ECO:0000259" key="7">
    <source>
        <dbReference type="Pfam" id="PF03772"/>
    </source>
</evidence>
<feature type="transmembrane region" description="Helical" evidence="6">
    <location>
        <begin position="364"/>
        <end position="389"/>
    </location>
</feature>
<sequence>MSELRLVPAAATVWAVTLVAIMFGIQPGALLVVAIALAALALRQPGHAMLTAGLGACALAVTWARIVAAQAYEIGHTVVGTISGTPREVTGGGWLVKLSVNGYPAAIPVFTETVPDGAAAGSLVEVSGQVGESSRPGVGTVVINGDVAVLGPPTGFAAWAGDVREKFAVAVENAVGEHAQGLIPGMVLGDVSLQSATEQQAYVDTGLSHLSAVSGANCMYVATSALLAARMMRAGLRVQLVAAGCALLVYAGLVGPEPSVLRASVSGLVGFVAVISSTRAEPIHALCLSVIGLVLVDSDLAVDFAFALSVAATAGIVAVSPLFYRMLAPLGWPDILNRALSVALAADLATAPIIAGMVGRVSVVSVIANVVVSPVTGAVTVLGMAAAILAQIHSALAAPVLWFVAPMAGWIRTVAEIGAGLPGATARAAPLVVVVCYGWIIAGFWARRPRLTVACGAVVLTIAVAGGTTNSPGWHDPGDVDAEQAHVVNTEEDVEPVPPGTTLVVVLDREAGQQSRPVFTRSGIPVIYTGREGIQ</sequence>
<dbReference type="PANTHER" id="PTHR30619">
    <property type="entry name" value="DNA INTERNALIZATION/COMPETENCE PROTEIN COMEC/REC2"/>
    <property type="match status" value="1"/>
</dbReference>
<keyword evidence="4 6" id="KW-1133">Transmembrane helix</keyword>
<keyword evidence="5 6" id="KW-0472">Membrane</keyword>
<comment type="subcellular location">
    <subcellularLocation>
        <location evidence="1">Cell membrane</location>
        <topology evidence="1">Multi-pass membrane protein</topology>
    </subcellularLocation>
</comment>